<proteinExistence type="predicted"/>
<dbReference type="Proteomes" id="UP001551482">
    <property type="component" value="Unassembled WGS sequence"/>
</dbReference>
<gene>
    <name evidence="1" type="ORF">AB0C36_21315</name>
</gene>
<organism evidence="1 2">
    <name type="scientific">Streptodolium elevatio</name>
    <dbReference type="NCBI Taxonomy" id="3157996"/>
    <lineage>
        <taxon>Bacteria</taxon>
        <taxon>Bacillati</taxon>
        <taxon>Actinomycetota</taxon>
        <taxon>Actinomycetes</taxon>
        <taxon>Kitasatosporales</taxon>
        <taxon>Streptomycetaceae</taxon>
        <taxon>Streptodolium</taxon>
    </lineage>
</organism>
<evidence type="ECO:0000313" key="2">
    <source>
        <dbReference type="Proteomes" id="UP001551482"/>
    </source>
</evidence>
<sequence length="91" mass="10171">MRKRIKSQCPALAQVVKDAMREQRISYRAFANQAVDPDTGYRMSHGLVNDIARGFDFKVSPPVLRALAAGTKKPLAVIQEAAIRQFIRPFA</sequence>
<comment type="caution">
    <text evidence="1">The sequence shown here is derived from an EMBL/GenBank/DDBJ whole genome shotgun (WGS) entry which is preliminary data.</text>
</comment>
<reference evidence="1 2" key="1">
    <citation type="submission" date="2024-06" db="EMBL/GenBank/DDBJ databases">
        <title>The Natural Products Discovery Center: Release of the First 8490 Sequenced Strains for Exploring Actinobacteria Biosynthetic Diversity.</title>
        <authorList>
            <person name="Kalkreuter E."/>
            <person name="Kautsar S.A."/>
            <person name="Yang D."/>
            <person name="Bader C.D."/>
            <person name="Teijaro C.N."/>
            <person name="Fluegel L."/>
            <person name="Davis C.M."/>
            <person name="Simpson J.R."/>
            <person name="Lauterbach L."/>
            <person name="Steele A.D."/>
            <person name="Gui C."/>
            <person name="Meng S."/>
            <person name="Li G."/>
            <person name="Viehrig K."/>
            <person name="Ye F."/>
            <person name="Su P."/>
            <person name="Kiefer A.F."/>
            <person name="Nichols A."/>
            <person name="Cepeda A.J."/>
            <person name="Yan W."/>
            <person name="Fan B."/>
            <person name="Jiang Y."/>
            <person name="Adhikari A."/>
            <person name="Zheng C.-J."/>
            <person name="Schuster L."/>
            <person name="Cowan T.M."/>
            <person name="Smanski M.J."/>
            <person name="Chevrette M.G."/>
            <person name="De Carvalho L.P.S."/>
            <person name="Shen B."/>
        </authorList>
    </citation>
    <scope>NUCLEOTIDE SEQUENCE [LARGE SCALE GENOMIC DNA]</scope>
    <source>
        <strain evidence="1 2">NPDC048946</strain>
    </source>
</reference>
<keyword evidence="2" id="KW-1185">Reference proteome</keyword>
<dbReference type="EMBL" id="JBEZFP010000055">
    <property type="protein sequence ID" value="MEU8136040.1"/>
    <property type="molecule type" value="Genomic_DNA"/>
</dbReference>
<dbReference type="RefSeq" id="WP_358356260.1">
    <property type="nucleotide sequence ID" value="NZ_JBEZFP010000055.1"/>
</dbReference>
<evidence type="ECO:0000313" key="1">
    <source>
        <dbReference type="EMBL" id="MEU8136040.1"/>
    </source>
</evidence>
<accession>A0ABV3DJW5</accession>
<name>A0ABV3DJW5_9ACTN</name>
<protein>
    <submittedName>
        <fullName evidence="1">Uncharacterized protein</fullName>
    </submittedName>
</protein>